<protein>
    <submittedName>
        <fullName evidence="1">Uncharacterized protein</fullName>
    </submittedName>
</protein>
<proteinExistence type="predicted"/>
<organism evidence="1">
    <name type="scientific">Arundo donax</name>
    <name type="common">Giant reed</name>
    <name type="synonym">Donax arundinaceus</name>
    <dbReference type="NCBI Taxonomy" id="35708"/>
    <lineage>
        <taxon>Eukaryota</taxon>
        <taxon>Viridiplantae</taxon>
        <taxon>Streptophyta</taxon>
        <taxon>Embryophyta</taxon>
        <taxon>Tracheophyta</taxon>
        <taxon>Spermatophyta</taxon>
        <taxon>Magnoliopsida</taxon>
        <taxon>Liliopsida</taxon>
        <taxon>Poales</taxon>
        <taxon>Poaceae</taxon>
        <taxon>PACMAD clade</taxon>
        <taxon>Arundinoideae</taxon>
        <taxon>Arundineae</taxon>
        <taxon>Arundo</taxon>
    </lineage>
</organism>
<reference evidence="1" key="1">
    <citation type="submission" date="2014-09" db="EMBL/GenBank/DDBJ databases">
        <authorList>
            <person name="Magalhaes I.L.F."/>
            <person name="Oliveira U."/>
            <person name="Santos F.R."/>
            <person name="Vidigal T.H.D.A."/>
            <person name="Brescovit A.D."/>
            <person name="Santos A.J."/>
        </authorList>
    </citation>
    <scope>NUCLEOTIDE SEQUENCE</scope>
    <source>
        <tissue evidence="1">Shoot tissue taken approximately 20 cm above the soil surface</tissue>
    </source>
</reference>
<evidence type="ECO:0000313" key="1">
    <source>
        <dbReference type="EMBL" id="JAD96827.1"/>
    </source>
</evidence>
<sequence>MQVQWRKHSCSLQRRSYTHDCSQFRSSIHVCARGLQQVQCNTGLVPVNSGIAHGRFQLCWSCSTGMSYF</sequence>
<reference evidence="1" key="2">
    <citation type="journal article" date="2015" name="Data Brief">
        <title>Shoot transcriptome of the giant reed, Arundo donax.</title>
        <authorList>
            <person name="Barrero R.A."/>
            <person name="Guerrero F.D."/>
            <person name="Moolhuijzen P."/>
            <person name="Goolsby J.A."/>
            <person name="Tidwell J."/>
            <person name="Bellgard S.E."/>
            <person name="Bellgard M.I."/>
        </authorList>
    </citation>
    <scope>NUCLEOTIDE SEQUENCE</scope>
    <source>
        <tissue evidence="1">Shoot tissue taken approximately 20 cm above the soil surface</tissue>
    </source>
</reference>
<accession>A0A0A9EL98</accession>
<dbReference type="AlphaFoldDB" id="A0A0A9EL98"/>
<name>A0A0A9EL98_ARUDO</name>
<dbReference type="EMBL" id="GBRH01201068">
    <property type="protein sequence ID" value="JAD96827.1"/>
    <property type="molecule type" value="Transcribed_RNA"/>
</dbReference>